<accession>A0A550BUP7</accession>
<comment type="caution">
    <text evidence="2">The sequence shown here is derived from an EMBL/GenBank/DDBJ whole genome shotgun (WGS) entry which is preliminary data.</text>
</comment>
<organism evidence="2 3">
    <name type="scientific">Schizophyllum amplum</name>
    <dbReference type="NCBI Taxonomy" id="97359"/>
    <lineage>
        <taxon>Eukaryota</taxon>
        <taxon>Fungi</taxon>
        <taxon>Dikarya</taxon>
        <taxon>Basidiomycota</taxon>
        <taxon>Agaricomycotina</taxon>
        <taxon>Agaricomycetes</taxon>
        <taxon>Agaricomycetidae</taxon>
        <taxon>Agaricales</taxon>
        <taxon>Schizophyllaceae</taxon>
        <taxon>Schizophyllum</taxon>
    </lineage>
</organism>
<protein>
    <submittedName>
        <fullName evidence="2">Uncharacterized protein</fullName>
    </submittedName>
</protein>
<evidence type="ECO:0000313" key="3">
    <source>
        <dbReference type="Proteomes" id="UP000320762"/>
    </source>
</evidence>
<feature type="compositionally biased region" description="Pro residues" evidence="1">
    <location>
        <begin position="21"/>
        <end position="36"/>
    </location>
</feature>
<dbReference type="Proteomes" id="UP000320762">
    <property type="component" value="Unassembled WGS sequence"/>
</dbReference>
<dbReference type="AlphaFoldDB" id="A0A550BUP7"/>
<sequence length="372" mass="40324">MIPHSEEIYMYMGANIDNPFRSPPLSSPRPSAPPRPSAATPARTSSPSPRSAHPSSARPPADAGARRSPRPHSPCPSTPSTGPAPAHPSPPAPTRADEPVDDAGPGLALALLLVPRDAEDVLELVGLDDGVVLDRGSIFGCGMLVFGRRRFVLCHRRAPILEPPVLRLRVLPSPAEGSLRSAPSRDVARRSSLLVASRPSLALYTTRQVTFSCSDCRRLAQLSICMGPSHHSYVQCPLTRTLPMRASTTPVISAQRQVRYAPHHHHTSSRPPLTRHVMSSSARAVYRGCRRPSLPRASTLHEGSRAGDSHSMTRAAPQLCISSTRRGVSAAYEQKWRARCCELLVRILLRTACARETLVLAGVFHWLTASTR</sequence>
<feature type="region of interest" description="Disordered" evidence="1">
    <location>
        <begin position="15"/>
        <end position="103"/>
    </location>
</feature>
<dbReference type="EMBL" id="VDMD01000076">
    <property type="protein sequence ID" value="TRM56271.1"/>
    <property type="molecule type" value="Genomic_DNA"/>
</dbReference>
<dbReference type="STRING" id="97359.A0A550BUP7"/>
<evidence type="ECO:0000313" key="2">
    <source>
        <dbReference type="EMBL" id="TRM56271.1"/>
    </source>
</evidence>
<evidence type="ECO:0000256" key="1">
    <source>
        <dbReference type="SAM" id="MobiDB-lite"/>
    </source>
</evidence>
<reference evidence="2 3" key="1">
    <citation type="journal article" date="2019" name="New Phytol.">
        <title>Comparative genomics reveals unique wood-decay strategies and fruiting body development in the Schizophyllaceae.</title>
        <authorList>
            <person name="Almasi E."/>
            <person name="Sahu N."/>
            <person name="Krizsan K."/>
            <person name="Balint B."/>
            <person name="Kovacs G.M."/>
            <person name="Kiss B."/>
            <person name="Cseklye J."/>
            <person name="Drula E."/>
            <person name="Henrissat B."/>
            <person name="Nagy I."/>
            <person name="Chovatia M."/>
            <person name="Adam C."/>
            <person name="LaButti K."/>
            <person name="Lipzen A."/>
            <person name="Riley R."/>
            <person name="Grigoriev I.V."/>
            <person name="Nagy L.G."/>
        </authorList>
    </citation>
    <scope>NUCLEOTIDE SEQUENCE [LARGE SCALE GENOMIC DNA]</scope>
    <source>
        <strain evidence="2 3">NL-1724</strain>
    </source>
</reference>
<feature type="compositionally biased region" description="Low complexity" evidence="1">
    <location>
        <begin position="37"/>
        <end position="61"/>
    </location>
</feature>
<gene>
    <name evidence="2" type="ORF">BD626DRAFT_258389</name>
</gene>
<keyword evidence="3" id="KW-1185">Reference proteome</keyword>
<proteinExistence type="predicted"/>
<name>A0A550BUP7_9AGAR</name>